<dbReference type="PANTHER" id="PTHR15503:SF45">
    <property type="entry name" value="RNA-DIRECTED DNA POLYMERASE HOMOLOG"/>
    <property type="match status" value="1"/>
</dbReference>
<evidence type="ECO:0000313" key="3">
    <source>
        <dbReference type="EMBL" id="GEW42334.1"/>
    </source>
</evidence>
<dbReference type="InterPro" id="IPR032567">
    <property type="entry name" value="RTL1-rel"/>
</dbReference>
<name>A0A699GVC3_TANCI</name>
<dbReference type="PANTHER" id="PTHR15503">
    <property type="entry name" value="LDOC1 RELATED"/>
    <property type="match status" value="1"/>
</dbReference>
<feature type="region of interest" description="Disordered" evidence="1">
    <location>
        <begin position="1"/>
        <end position="62"/>
    </location>
</feature>
<feature type="domain" description="Integrase zinc-binding" evidence="2">
    <location>
        <begin position="721"/>
        <end position="775"/>
    </location>
</feature>
<dbReference type="InterPro" id="IPR043502">
    <property type="entry name" value="DNA/RNA_pol_sf"/>
</dbReference>
<keyword evidence="3" id="KW-0808">Transferase</keyword>
<organism evidence="3">
    <name type="scientific">Tanacetum cinerariifolium</name>
    <name type="common">Dalmatian daisy</name>
    <name type="synonym">Chrysanthemum cinerariifolium</name>
    <dbReference type="NCBI Taxonomy" id="118510"/>
    <lineage>
        <taxon>Eukaryota</taxon>
        <taxon>Viridiplantae</taxon>
        <taxon>Streptophyta</taxon>
        <taxon>Embryophyta</taxon>
        <taxon>Tracheophyta</taxon>
        <taxon>Spermatophyta</taxon>
        <taxon>Magnoliopsida</taxon>
        <taxon>eudicotyledons</taxon>
        <taxon>Gunneridae</taxon>
        <taxon>Pentapetalae</taxon>
        <taxon>asterids</taxon>
        <taxon>campanulids</taxon>
        <taxon>Asterales</taxon>
        <taxon>Asteraceae</taxon>
        <taxon>Asteroideae</taxon>
        <taxon>Anthemideae</taxon>
        <taxon>Anthemidinae</taxon>
        <taxon>Tanacetum</taxon>
    </lineage>
</organism>
<sequence length="941" mass="106326">MEENDEKMDVDADEEGDGPKWMLTYEGEDPLDPPPPGSDSESEVEEVAPIPSPPIPADHEPEAATVGTGRLVPLTGRRLFTNIQVRIRSSSSVAAGHDPEDFTPSHIRSDLDALYCRGSCSYDIAPPPFEALVFEGTHDDPDDPYVTARDAATAPATNDDDLAAHEETSPSEPQGFPPPERARQGNPGGQGGNANGVGGQEMALTERKKIDAYIWGLTDNIKEEVTSSKPISLNEAVRMAHTLIEQKAQARTERIAEGNKRRWESFQSGNKSNNINNYRNNTHHHQQNYQRQGNAQAMTTAQNDGAEQGGTPPACNHCEARHYGRCVVKCYKCGKIRYKERDCRGKVVSTDMSFLNTSFSHLIDIKPVKLNTSYEVELADGKIASTNTVLKGCTLNLVDHLFEIDLMPIELGSFDVAVRMDWLLKYEAVIVCGKKEVHVPYKNKPLVVKGDNGVLRLKVISCIKAKKYIERGCHLFLAHVTEKELAKRRIEDVSVILDFPEVFPDDLPRIPLTRQVEFKIELVPRAAPVLITLGSSGVVCKEKGRIILHVIESKGVHVDSAKIKAVRNWATPTTPTEKLCYAPILALPEGSEDFVMYCDASLKGFGAVLMQREKTLEALFIRWIELLSDYDCKIRYHPGKANVMADALSQKERLPLRVRALVMIVHLNLHEQIRNAQSKSMKKKNVRSENLGRLSKQIFKVHSDGTRYFDKRVWLPRYGGLRDLIMHESHKSKYSIHPGSDKMYQDLKQLYWWPNMKADIATYVSKCLTCAKVKAEHQKPSRAAPFEALYGWECGSPVCWIKVEDSQLTSLEIIQETTEKIVQIKNRLLTARSRQKSYTDVRRRPLEFNVGDKVMLKKCLSDESLIIPLDEIQLDNKVHFIEEPAKTMDREVKQLKQSRIPVVTVRWNSHRGPEYTWEREDQMKSKYPHLFMSSLREDKSN</sequence>
<protein>
    <submittedName>
        <fullName evidence="3">Putative reverse transcriptase domain-containing protein</fullName>
    </submittedName>
</protein>
<evidence type="ECO:0000259" key="2">
    <source>
        <dbReference type="Pfam" id="PF17921"/>
    </source>
</evidence>
<dbReference type="SUPFAM" id="SSF56672">
    <property type="entry name" value="DNA/RNA polymerases"/>
    <property type="match status" value="1"/>
</dbReference>
<gene>
    <name evidence="3" type="ORF">Tci_214310</name>
</gene>
<dbReference type="Gene3D" id="1.10.340.70">
    <property type="match status" value="1"/>
</dbReference>
<feature type="region of interest" description="Disordered" evidence="1">
    <location>
        <begin position="155"/>
        <end position="198"/>
    </location>
</feature>
<keyword evidence="3" id="KW-0548">Nucleotidyltransferase</keyword>
<feature type="compositionally biased region" description="Gly residues" evidence="1">
    <location>
        <begin position="186"/>
        <end position="198"/>
    </location>
</feature>
<reference evidence="3" key="1">
    <citation type="journal article" date="2019" name="Sci. Rep.">
        <title>Draft genome of Tanacetum cinerariifolium, the natural source of mosquito coil.</title>
        <authorList>
            <person name="Yamashiro T."/>
            <person name="Shiraishi A."/>
            <person name="Satake H."/>
            <person name="Nakayama K."/>
        </authorList>
    </citation>
    <scope>NUCLEOTIDE SEQUENCE</scope>
</reference>
<feature type="compositionally biased region" description="Polar residues" evidence="1">
    <location>
        <begin position="287"/>
        <end position="305"/>
    </location>
</feature>
<dbReference type="InterPro" id="IPR041588">
    <property type="entry name" value="Integrase_H2C2"/>
</dbReference>
<keyword evidence="3" id="KW-0695">RNA-directed DNA polymerase</keyword>
<dbReference type="CDD" id="cd00303">
    <property type="entry name" value="retropepsin_like"/>
    <property type="match status" value="1"/>
</dbReference>
<dbReference type="Pfam" id="PF17921">
    <property type="entry name" value="Integrase_H2C2"/>
    <property type="match status" value="1"/>
</dbReference>
<dbReference type="GO" id="GO:0003964">
    <property type="term" value="F:RNA-directed DNA polymerase activity"/>
    <property type="evidence" value="ECO:0007669"/>
    <property type="project" value="UniProtKB-KW"/>
</dbReference>
<feature type="compositionally biased region" description="Low complexity" evidence="1">
    <location>
        <begin position="270"/>
        <end position="280"/>
    </location>
</feature>
<proteinExistence type="predicted"/>
<feature type="compositionally biased region" description="Acidic residues" evidence="1">
    <location>
        <begin position="1"/>
        <end position="16"/>
    </location>
</feature>
<feature type="region of interest" description="Disordered" evidence="1">
    <location>
        <begin position="262"/>
        <end position="310"/>
    </location>
</feature>
<accession>A0A699GVC3</accession>
<dbReference type="Pfam" id="PF08284">
    <property type="entry name" value="RVP_2"/>
    <property type="match status" value="1"/>
</dbReference>
<comment type="caution">
    <text evidence="3">The sequence shown here is derived from an EMBL/GenBank/DDBJ whole genome shotgun (WGS) entry which is preliminary data.</text>
</comment>
<dbReference type="EMBL" id="BKCJ010057756">
    <property type="protein sequence ID" value="GEW42334.1"/>
    <property type="molecule type" value="Genomic_DNA"/>
</dbReference>
<dbReference type="AlphaFoldDB" id="A0A699GVC3"/>
<evidence type="ECO:0000256" key="1">
    <source>
        <dbReference type="SAM" id="MobiDB-lite"/>
    </source>
</evidence>